<evidence type="ECO:0000256" key="2">
    <source>
        <dbReference type="ARBA" id="ARBA00010740"/>
    </source>
</evidence>
<protein>
    <recommendedName>
        <fullName evidence="3">Large ribosomal RNA subunit accumulation protein YceD</fullName>
    </recommendedName>
    <alternativeName>
        <fullName evidence="5">23S rRNA accumulation protein YceD</fullName>
    </alternativeName>
</protein>
<dbReference type="InterPro" id="IPR003772">
    <property type="entry name" value="YceD"/>
</dbReference>
<accession>C3X7H0</accession>
<dbReference type="HOGENOM" id="CLU_094127_0_0_4"/>
<sequence>MNSYLIDPFEFCRNGGSLKGNASLSELNRLSAVCADQAGELKWEVTGTVNKRNQPELSLEVSGTVNLMCQRCLSPLVFDVDSETTVLVAKTEEQADEMEETLGNEDSVEVIVADGKINVLDLIEDEALLSLPLSSKHEVCPDSSMGELKNNIQSPFSVLGKLKKKE</sequence>
<reference evidence="6 7" key="1">
    <citation type="submission" date="2009-02" db="EMBL/GenBank/DDBJ databases">
        <title>The Genome Sequence of Oxalobacter formigenes OXCC13.</title>
        <authorList>
            <consortium name="The Broad Institute Genome Sequencing Platform"/>
            <person name="Ward D."/>
            <person name="Young S.K."/>
            <person name="Kodira C.D."/>
            <person name="Zeng Q."/>
            <person name="Koehrsen M."/>
            <person name="Alvarado L."/>
            <person name="Berlin A."/>
            <person name="Borenstein D."/>
            <person name="Chen Z."/>
            <person name="Engels R."/>
            <person name="Freedman E."/>
            <person name="Gellesch M."/>
            <person name="Goldberg J."/>
            <person name="Griggs A."/>
            <person name="Gujja S."/>
            <person name="Heiman D."/>
            <person name="Hepburn T."/>
            <person name="Howarth C."/>
            <person name="Jen D."/>
            <person name="Larson L."/>
            <person name="Lewis B."/>
            <person name="Mehta T."/>
            <person name="Park D."/>
            <person name="Pearson M."/>
            <person name="Roberts A."/>
            <person name="Saif S."/>
            <person name="Shea T."/>
            <person name="Shenoy N."/>
            <person name="Sisk P."/>
            <person name="Stolte C."/>
            <person name="Sykes S."/>
            <person name="Walk T."/>
            <person name="White J."/>
            <person name="Yandava C."/>
            <person name="Allison M.J."/>
            <person name="Lander E."/>
            <person name="Nusbaum C."/>
            <person name="Galagan J."/>
            <person name="Birren B."/>
        </authorList>
    </citation>
    <scope>NUCLEOTIDE SEQUENCE [LARGE SCALE GENOMIC DNA]</scope>
    <source>
        <strain evidence="6 7">OXCC13</strain>
    </source>
</reference>
<comment type="function">
    <text evidence="1">Plays a role in synthesis, processing and/or stability of 23S rRNA.</text>
</comment>
<evidence type="ECO:0000313" key="7">
    <source>
        <dbReference type="Proteomes" id="UP000005089"/>
    </source>
</evidence>
<dbReference type="PANTHER" id="PTHR38099:SF1">
    <property type="entry name" value="LARGE RIBOSOMAL RNA SUBUNIT ACCUMULATION PROTEIN YCED"/>
    <property type="match status" value="1"/>
</dbReference>
<name>C3X7H0_OXAFO</name>
<evidence type="ECO:0000256" key="4">
    <source>
        <dbReference type="ARBA" id="ARBA00022517"/>
    </source>
</evidence>
<dbReference type="Proteomes" id="UP000005089">
    <property type="component" value="Unassembled WGS sequence"/>
</dbReference>
<dbReference type="GO" id="GO:0042254">
    <property type="term" value="P:ribosome biogenesis"/>
    <property type="evidence" value="ECO:0007669"/>
    <property type="project" value="UniProtKB-KW"/>
</dbReference>
<proteinExistence type="inferred from homology"/>
<dbReference type="eggNOG" id="COG1399">
    <property type="taxonomic scope" value="Bacteria"/>
</dbReference>
<organism evidence="6 7">
    <name type="scientific">Oxalobacter formigenes OXCC13</name>
    <dbReference type="NCBI Taxonomy" id="556269"/>
    <lineage>
        <taxon>Bacteria</taxon>
        <taxon>Pseudomonadati</taxon>
        <taxon>Pseudomonadota</taxon>
        <taxon>Betaproteobacteria</taxon>
        <taxon>Burkholderiales</taxon>
        <taxon>Oxalobacteraceae</taxon>
        <taxon>Oxalobacter</taxon>
    </lineage>
</organism>
<evidence type="ECO:0000256" key="5">
    <source>
        <dbReference type="ARBA" id="ARBA00031841"/>
    </source>
</evidence>
<keyword evidence="7" id="KW-1185">Reference proteome</keyword>
<evidence type="ECO:0000313" key="6">
    <source>
        <dbReference type="EMBL" id="EEO29146.1"/>
    </source>
</evidence>
<dbReference type="EMBL" id="GG658170">
    <property type="protein sequence ID" value="EEO29146.1"/>
    <property type="molecule type" value="Genomic_DNA"/>
</dbReference>
<gene>
    <name evidence="6" type="ORF">OFBG_00174</name>
</gene>
<dbReference type="InterPro" id="IPR039255">
    <property type="entry name" value="YceD_bac"/>
</dbReference>
<evidence type="ECO:0000256" key="1">
    <source>
        <dbReference type="ARBA" id="ARBA00002868"/>
    </source>
</evidence>
<dbReference type="AlphaFoldDB" id="C3X7H0"/>
<evidence type="ECO:0000256" key="3">
    <source>
        <dbReference type="ARBA" id="ARBA00015716"/>
    </source>
</evidence>
<dbReference type="Pfam" id="PF02620">
    <property type="entry name" value="YceD"/>
    <property type="match status" value="1"/>
</dbReference>
<dbReference type="STRING" id="847.BRW83_2105"/>
<comment type="similarity">
    <text evidence="2">Belongs to the DUF177 domain family.</text>
</comment>
<dbReference type="GO" id="GO:0005829">
    <property type="term" value="C:cytosol"/>
    <property type="evidence" value="ECO:0007669"/>
    <property type="project" value="TreeGrafter"/>
</dbReference>
<dbReference type="OrthoDB" id="5297600at2"/>
<keyword evidence="4" id="KW-0690">Ribosome biogenesis</keyword>
<dbReference type="PANTHER" id="PTHR38099">
    <property type="entry name" value="LARGE RIBOSOMAL RNA SUBUNIT ACCUMULATION PROTEIN YCED"/>
    <property type="match status" value="1"/>
</dbReference>